<evidence type="ECO:0000256" key="1">
    <source>
        <dbReference type="SAM" id="SignalP"/>
    </source>
</evidence>
<keyword evidence="3" id="KW-1185">Reference proteome</keyword>
<dbReference type="Proteomes" id="UP001320876">
    <property type="component" value="Unassembled WGS sequence"/>
</dbReference>
<dbReference type="RefSeq" id="WP_264490748.1">
    <property type="nucleotide sequence ID" value="NZ_JAPDDT010000032.1"/>
</dbReference>
<feature type="chain" id="PRO_5045209320" description="Tetratricopeptide repeat protein" evidence="1">
    <location>
        <begin position="22"/>
        <end position="155"/>
    </location>
</feature>
<name>A0ABT3GT33_9BACT</name>
<dbReference type="Gene3D" id="1.25.40.10">
    <property type="entry name" value="Tetratricopeptide repeat domain"/>
    <property type="match status" value="1"/>
</dbReference>
<dbReference type="InterPro" id="IPR011990">
    <property type="entry name" value="TPR-like_helical_dom_sf"/>
</dbReference>
<sequence length="155" mass="16914">MKRGIFSLMGSLLAVLVAGCAAPGGSSRVGIDQVPMYGGMDREAVPVLKEGDRQFIEGASSAFGGRKAASKAWADRGFRLYAQGDAKTAMARFNQAWLLDAKNPESFWGFGLILRDRGDFEGGRKMLRRAHAMGLREKRFVETYGTMGEWERSGG</sequence>
<feature type="signal peptide" evidence="1">
    <location>
        <begin position="1"/>
        <end position="21"/>
    </location>
</feature>
<dbReference type="SUPFAM" id="SSF48452">
    <property type="entry name" value="TPR-like"/>
    <property type="match status" value="1"/>
</dbReference>
<keyword evidence="1" id="KW-0732">Signal</keyword>
<proteinExistence type="predicted"/>
<reference evidence="2 3" key="1">
    <citation type="submission" date="2022-10" db="EMBL/GenBank/DDBJ databases">
        <title>Luteolibacter arcticus strain CCTCC AB 2014275, whole genome shotgun sequencing project.</title>
        <authorList>
            <person name="Zhao G."/>
            <person name="Shen L."/>
        </authorList>
    </citation>
    <scope>NUCLEOTIDE SEQUENCE [LARGE SCALE GENOMIC DNA]</scope>
    <source>
        <strain evidence="2 3">CCTCC AB 2014275</strain>
    </source>
</reference>
<organism evidence="2 3">
    <name type="scientific">Luteolibacter arcticus</name>
    <dbReference type="NCBI Taxonomy" id="1581411"/>
    <lineage>
        <taxon>Bacteria</taxon>
        <taxon>Pseudomonadati</taxon>
        <taxon>Verrucomicrobiota</taxon>
        <taxon>Verrucomicrobiia</taxon>
        <taxon>Verrucomicrobiales</taxon>
        <taxon>Verrucomicrobiaceae</taxon>
        <taxon>Luteolibacter</taxon>
    </lineage>
</organism>
<dbReference type="EMBL" id="JAPDDT010000032">
    <property type="protein sequence ID" value="MCW1926640.1"/>
    <property type="molecule type" value="Genomic_DNA"/>
</dbReference>
<gene>
    <name evidence="2" type="ORF">OKA05_29070</name>
</gene>
<evidence type="ECO:0000313" key="2">
    <source>
        <dbReference type="EMBL" id="MCW1926640.1"/>
    </source>
</evidence>
<dbReference type="PROSITE" id="PS51257">
    <property type="entry name" value="PROKAR_LIPOPROTEIN"/>
    <property type="match status" value="1"/>
</dbReference>
<comment type="caution">
    <text evidence="2">The sequence shown here is derived from an EMBL/GenBank/DDBJ whole genome shotgun (WGS) entry which is preliminary data.</text>
</comment>
<accession>A0ABT3GT33</accession>
<protein>
    <recommendedName>
        <fullName evidence="4">Tetratricopeptide repeat protein</fullName>
    </recommendedName>
</protein>
<evidence type="ECO:0008006" key="4">
    <source>
        <dbReference type="Google" id="ProtNLM"/>
    </source>
</evidence>
<evidence type="ECO:0000313" key="3">
    <source>
        <dbReference type="Proteomes" id="UP001320876"/>
    </source>
</evidence>